<evidence type="ECO:0008006" key="3">
    <source>
        <dbReference type="Google" id="ProtNLM"/>
    </source>
</evidence>
<accession>A0A2V1K4B5</accession>
<reference evidence="2" key="1">
    <citation type="submission" date="2018-05" db="EMBL/GenBank/DDBJ databases">
        <authorList>
            <person name="Li Y."/>
        </authorList>
    </citation>
    <scope>NUCLEOTIDE SEQUENCE [LARGE SCALE GENOMIC DNA]</scope>
    <source>
        <strain evidence="2">sk1b4</strain>
    </source>
</reference>
<dbReference type="Proteomes" id="UP000245283">
    <property type="component" value="Unassembled WGS sequence"/>
</dbReference>
<comment type="caution">
    <text evidence="1">The sequence shown here is derived from an EMBL/GenBank/DDBJ whole genome shotgun (WGS) entry which is preliminary data.</text>
</comment>
<organism evidence="1 2">
    <name type="scientific">Ancrocorticia populi</name>
    <dbReference type="NCBI Taxonomy" id="2175228"/>
    <lineage>
        <taxon>Bacteria</taxon>
        <taxon>Bacillati</taxon>
        <taxon>Actinomycetota</taxon>
        <taxon>Actinomycetes</taxon>
        <taxon>Actinomycetales</taxon>
        <taxon>Actinomycetaceae</taxon>
        <taxon>Ancrocorticia</taxon>
    </lineage>
</organism>
<protein>
    <recommendedName>
        <fullName evidence="3">Thiamine biosynthesis protein ThiF</fullName>
    </recommendedName>
</protein>
<gene>
    <name evidence="1" type="ORF">DD236_11895</name>
</gene>
<proteinExistence type="predicted"/>
<dbReference type="EMBL" id="QETB01000008">
    <property type="protein sequence ID" value="PWF24397.1"/>
    <property type="molecule type" value="Genomic_DNA"/>
</dbReference>
<dbReference type="GO" id="GO:0008641">
    <property type="term" value="F:ubiquitin-like modifier activating enzyme activity"/>
    <property type="evidence" value="ECO:0007669"/>
    <property type="project" value="InterPro"/>
</dbReference>
<dbReference type="InterPro" id="IPR035985">
    <property type="entry name" value="Ubiquitin-activating_enz"/>
</dbReference>
<name>A0A2V1K4B5_9ACTO</name>
<evidence type="ECO:0000313" key="1">
    <source>
        <dbReference type="EMBL" id="PWF24397.1"/>
    </source>
</evidence>
<evidence type="ECO:0000313" key="2">
    <source>
        <dbReference type="Proteomes" id="UP000245283"/>
    </source>
</evidence>
<keyword evidence="2" id="KW-1185">Reference proteome</keyword>
<dbReference type="AlphaFoldDB" id="A0A2V1K4B5"/>
<sequence>MRIIPELGVYWRDRDTIQVGLDPRVGAIIEGLTHQEQEFVSLLTQERTVTELHPVAEAYGMSSSRLAEILGMLARAGLLEGTDAPAPTRHNATNDRTVWRVHIDNLDALGTAIALKLAENGISHLSFADGAAVSRLDHPLMWPRWDGLSRTRAMTTLLRQYSPHVDVTGDGTPDVAVVTGSRLILASATERWMEEDIPHLLAWTEDIDTCVGPLVEPHRSVCASCLHESRLEQDDAWGFLAAQARAGSPPHLSSDTRDLSASIAARTILSLLDGHGNPLHDSQWRVPPLPTFPFLASHPPHPRCGCTSYAAMVNALTSALPAAAGQRSQLRAVEGPELSVDDI</sequence>
<dbReference type="SUPFAM" id="SSF69572">
    <property type="entry name" value="Activating enzymes of the ubiquitin-like proteins"/>
    <property type="match status" value="1"/>
</dbReference>
<dbReference type="Gene3D" id="3.40.50.720">
    <property type="entry name" value="NAD(P)-binding Rossmann-like Domain"/>
    <property type="match status" value="1"/>
</dbReference>